<dbReference type="EMBL" id="JAFJYH010000275">
    <property type="protein sequence ID" value="KAG4414232.1"/>
    <property type="molecule type" value="Genomic_DNA"/>
</dbReference>
<keyword evidence="7" id="KW-1185">Reference proteome</keyword>
<protein>
    <recommendedName>
        <fullName evidence="8">Fun14 family protein</fullName>
    </recommendedName>
</protein>
<keyword evidence="5" id="KW-0472">Membrane</keyword>
<evidence type="ECO:0000313" key="7">
    <source>
        <dbReference type="Proteomes" id="UP000664132"/>
    </source>
</evidence>
<keyword evidence="4" id="KW-1133">Transmembrane helix</keyword>
<gene>
    <name evidence="6" type="ORF">IFR04_012638</name>
</gene>
<evidence type="ECO:0000256" key="3">
    <source>
        <dbReference type="ARBA" id="ARBA00022692"/>
    </source>
</evidence>
<dbReference type="GO" id="GO:0005741">
    <property type="term" value="C:mitochondrial outer membrane"/>
    <property type="evidence" value="ECO:0007669"/>
    <property type="project" value="TreeGrafter"/>
</dbReference>
<dbReference type="OrthoDB" id="3990500at2759"/>
<comment type="subcellular location">
    <subcellularLocation>
        <location evidence="1">Membrane</location>
    </subcellularLocation>
</comment>
<evidence type="ECO:0000256" key="2">
    <source>
        <dbReference type="ARBA" id="ARBA00009160"/>
    </source>
</evidence>
<proteinExistence type="inferred from homology"/>
<dbReference type="Pfam" id="PF04930">
    <property type="entry name" value="FUN14"/>
    <property type="match status" value="1"/>
</dbReference>
<evidence type="ECO:0000256" key="5">
    <source>
        <dbReference type="ARBA" id="ARBA00023136"/>
    </source>
</evidence>
<evidence type="ECO:0000313" key="6">
    <source>
        <dbReference type="EMBL" id="KAG4414232.1"/>
    </source>
</evidence>
<dbReference type="InterPro" id="IPR007014">
    <property type="entry name" value="FUN14"/>
</dbReference>
<dbReference type="AlphaFoldDB" id="A0A8H7T6V6"/>
<evidence type="ECO:0000256" key="1">
    <source>
        <dbReference type="ARBA" id="ARBA00004370"/>
    </source>
</evidence>
<keyword evidence="3" id="KW-0812">Transmembrane</keyword>
<comment type="similarity">
    <text evidence="2">Belongs to the FUN14 family.</text>
</comment>
<evidence type="ECO:0000256" key="4">
    <source>
        <dbReference type="ARBA" id="ARBA00022989"/>
    </source>
</evidence>
<dbReference type="GO" id="GO:0000422">
    <property type="term" value="P:autophagy of mitochondrion"/>
    <property type="evidence" value="ECO:0007669"/>
    <property type="project" value="TreeGrafter"/>
</dbReference>
<organism evidence="6 7">
    <name type="scientific">Cadophora malorum</name>
    <dbReference type="NCBI Taxonomy" id="108018"/>
    <lineage>
        <taxon>Eukaryota</taxon>
        <taxon>Fungi</taxon>
        <taxon>Dikarya</taxon>
        <taxon>Ascomycota</taxon>
        <taxon>Pezizomycotina</taxon>
        <taxon>Leotiomycetes</taxon>
        <taxon>Helotiales</taxon>
        <taxon>Ploettnerulaceae</taxon>
        <taxon>Cadophora</taxon>
    </lineage>
</organism>
<comment type="caution">
    <text evidence="6">The sequence shown here is derived from an EMBL/GenBank/DDBJ whole genome shotgun (WGS) entry which is preliminary data.</text>
</comment>
<dbReference type="PANTHER" id="PTHR21346">
    <property type="entry name" value="FUN14 DOMAIN CONTAINING"/>
    <property type="match status" value="1"/>
</dbReference>
<accession>A0A8H7T6V6</accession>
<sequence length="159" mass="17074">MATLLLRPLIRPQTLGLGLGLSFLTHQTLTQRPYRMDTSLSSSSGGSILSGDSYARNAKVPVVREGRLNESAVRQISSGSIIGLCAGLAVSTFSRSLALILGLLVVGVQYASNHGINIIPYNRLQKYVTSIDLRSAVQDNVAFKISFGTTFALAAFMHF</sequence>
<name>A0A8H7T6V6_9HELO</name>
<reference evidence="6" key="1">
    <citation type="submission" date="2021-02" db="EMBL/GenBank/DDBJ databases">
        <title>Genome sequence Cadophora malorum strain M34.</title>
        <authorList>
            <person name="Stefanovic E."/>
            <person name="Vu D."/>
            <person name="Scully C."/>
            <person name="Dijksterhuis J."/>
            <person name="Roader J."/>
            <person name="Houbraken J."/>
        </authorList>
    </citation>
    <scope>NUCLEOTIDE SEQUENCE</scope>
    <source>
        <strain evidence="6">M34</strain>
    </source>
</reference>
<dbReference type="Proteomes" id="UP000664132">
    <property type="component" value="Unassembled WGS sequence"/>
</dbReference>
<dbReference type="PANTHER" id="PTHR21346:SF0">
    <property type="entry name" value="RE45833P"/>
    <property type="match status" value="1"/>
</dbReference>
<evidence type="ECO:0008006" key="8">
    <source>
        <dbReference type="Google" id="ProtNLM"/>
    </source>
</evidence>